<dbReference type="EMBL" id="JAHRIP010003093">
    <property type="protein sequence ID" value="MEQ2281232.1"/>
    <property type="molecule type" value="Genomic_DNA"/>
</dbReference>
<sequence>MILESLFDSLTNAICIKKEALKTISFSLPATSLHVQFTAVQLSSQVEALFHEDPSGYEFQTKCKEPQRHIEDGMCTPVVVPNAPKTNSWTAASSAEVWLGWHEANRTSSFSNSVKTNPHKWVQATHRDPAETVHNLVAFECSFVVLIQCEGRWSYF</sequence>
<protein>
    <submittedName>
        <fullName evidence="1">Uncharacterized protein</fullName>
    </submittedName>
</protein>
<gene>
    <name evidence="1" type="ORF">AMECASPLE_028277</name>
</gene>
<accession>A0ABV0XIG6</accession>
<evidence type="ECO:0000313" key="2">
    <source>
        <dbReference type="Proteomes" id="UP001469553"/>
    </source>
</evidence>
<name>A0ABV0XIG6_9TELE</name>
<proteinExistence type="predicted"/>
<organism evidence="1 2">
    <name type="scientific">Ameca splendens</name>
    <dbReference type="NCBI Taxonomy" id="208324"/>
    <lineage>
        <taxon>Eukaryota</taxon>
        <taxon>Metazoa</taxon>
        <taxon>Chordata</taxon>
        <taxon>Craniata</taxon>
        <taxon>Vertebrata</taxon>
        <taxon>Euteleostomi</taxon>
        <taxon>Actinopterygii</taxon>
        <taxon>Neopterygii</taxon>
        <taxon>Teleostei</taxon>
        <taxon>Neoteleostei</taxon>
        <taxon>Acanthomorphata</taxon>
        <taxon>Ovalentaria</taxon>
        <taxon>Atherinomorphae</taxon>
        <taxon>Cyprinodontiformes</taxon>
        <taxon>Goodeidae</taxon>
        <taxon>Ameca</taxon>
    </lineage>
</organism>
<reference evidence="1 2" key="1">
    <citation type="submission" date="2021-06" db="EMBL/GenBank/DDBJ databases">
        <authorList>
            <person name="Palmer J.M."/>
        </authorList>
    </citation>
    <scope>NUCLEOTIDE SEQUENCE [LARGE SCALE GENOMIC DNA]</scope>
    <source>
        <strain evidence="1 2">AS_MEX2019</strain>
        <tissue evidence="1">Muscle</tissue>
    </source>
</reference>
<dbReference type="Proteomes" id="UP001469553">
    <property type="component" value="Unassembled WGS sequence"/>
</dbReference>
<evidence type="ECO:0000313" key="1">
    <source>
        <dbReference type="EMBL" id="MEQ2281232.1"/>
    </source>
</evidence>
<keyword evidence="2" id="KW-1185">Reference proteome</keyword>
<comment type="caution">
    <text evidence="1">The sequence shown here is derived from an EMBL/GenBank/DDBJ whole genome shotgun (WGS) entry which is preliminary data.</text>
</comment>